<comment type="caution">
    <text evidence="1">The sequence shown here is derived from an EMBL/GenBank/DDBJ whole genome shotgun (WGS) entry which is preliminary data.</text>
</comment>
<protein>
    <submittedName>
        <fullName evidence="1">Uncharacterized protein</fullName>
    </submittedName>
</protein>
<proteinExistence type="predicted"/>
<reference evidence="1" key="1">
    <citation type="submission" date="2014-03" db="EMBL/GenBank/DDBJ databases">
        <authorList>
            <person name="Genoscope - CEA"/>
        </authorList>
    </citation>
    <scope>NUCLEOTIDE SEQUENCE [LARGE SCALE GENOMIC DNA]</scope>
    <source>
        <strain evidence="1">CF27</strain>
    </source>
</reference>
<dbReference type="EMBL" id="CCCS020000052">
    <property type="protein sequence ID" value="CDQ11491.1"/>
    <property type="molecule type" value="Genomic_DNA"/>
</dbReference>
<sequence>MDSVGKLLHSRHICKLICPGLRWQLIGRRRRWLVDPAGGHTAAVCPSYATKMPATPRGNWASTLELTLFLPLPSYEPGSTTFCI</sequence>
<reference evidence="1" key="2">
    <citation type="submission" date="2014-07" db="EMBL/GenBank/DDBJ databases">
        <title>Initial genome analysis of the psychrotolerant acidophile Acidithiobacillus ferrivorans CF27: insights into iron and sulfur oxidation pathways and into biofilm formation.</title>
        <authorList>
            <person name="Talla E."/>
            <person name="Hedrich S."/>
            <person name="Mangenot S."/>
            <person name="Ji B."/>
            <person name="Johnson D.B."/>
            <person name="Barbe V."/>
            <person name="Bonnefoy V."/>
        </authorList>
    </citation>
    <scope>NUCLEOTIDE SEQUENCE [LARGE SCALE GENOMIC DNA]</scope>
    <source>
        <strain evidence="1">CF27</strain>
    </source>
</reference>
<name>A0A060UT80_9PROT</name>
<dbReference type="AlphaFoldDB" id="A0A060UT80"/>
<gene>
    <name evidence="1" type="ORF">AFERRI_560040</name>
</gene>
<evidence type="ECO:0000313" key="1">
    <source>
        <dbReference type="EMBL" id="CDQ11491.1"/>
    </source>
</evidence>
<accession>A0A060UT80</accession>
<organism evidence="1">
    <name type="scientific">Acidithiobacillus ferrivorans</name>
    <dbReference type="NCBI Taxonomy" id="160808"/>
    <lineage>
        <taxon>Bacteria</taxon>
        <taxon>Pseudomonadati</taxon>
        <taxon>Pseudomonadota</taxon>
        <taxon>Acidithiobacillia</taxon>
        <taxon>Acidithiobacillales</taxon>
        <taxon>Acidithiobacillaceae</taxon>
        <taxon>Acidithiobacillus</taxon>
    </lineage>
</organism>